<proteinExistence type="inferred from homology"/>
<evidence type="ECO:0000313" key="4">
    <source>
        <dbReference type="EMBL" id="MDR7354180.1"/>
    </source>
</evidence>
<dbReference type="PROSITE" id="PS51736">
    <property type="entry name" value="RECOMBINASES_3"/>
    <property type="match status" value="1"/>
</dbReference>
<accession>A0ABU2B6D0</accession>
<keyword evidence="5" id="KW-1185">Reference proteome</keyword>
<dbReference type="InterPro" id="IPR036162">
    <property type="entry name" value="Resolvase-like_N_sf"/>
</dbReference>
<reference evidence="4 5" key="1">
    <citation type="submission" date="2023-07" db="EMBL/GenBank/DDBJ databases">
        <title>Sequencing the genomes of 1000 actinobacteria strains.</title>
        <authorList>
            <person name="Klenk H.-P."/>
        </authorList>
    </citation>
    <scope>NUCLEOTIDE SEQUENCE [LARGE SCALE GENOMIC DNA]</scope>
    <source>
        <strain evidence="4 5">DSM 44508</strain>
    </source>
</reference>
<comment type="caution">
    <text evidence="4">The sequence shown here is derived from an EMBL/GenBank/DDBJ whole genome shotgun (WGS) entry which is preliminary data.</text>
</comment>
<evidence type="ECO:0000313" key="5">
    <source>
        <dbReference type="Proteomes" id="UP001183619"/>
    </source>
</evidence>
<gene>
    <name evidence="4" type="ORF">J2S37_000718</name>
</gene>
<dbReference type="CDD" id="cd03768">
    <property type="entry name" value="SR_ResInv"/>
    <property type="match status" value="1"/>
</dbReference>
<feature type="region of interest" description="Disordered" evidence="2">
    <location>
        <begin position="132"/>
        <end position="185"/>
    </location>
</feature>
<dbReference type="Pfam" id="PF00239">
    <property type="entry name" value="Resolvase"/>
    <property type="match status" value="1"/>
</dbReference>
<dbReference type="SMART" id="SM00857">
    <property type="entry name" value="Resolvase"/>
    <property type="match status" value="1"/>
</dbReference>
<evidence type="ECO:0000259" key="3">
    <source>
        <dbReference type="PROSITE" id="PS51736"/>
    </source>
</evidence>
<sequence length="185" mass="20987">MENLFTDKVSGKDVNRTQLALAINFARKGGTLIVHSMDRMVRNLEELQKVVRELTMKGVHVEFVKEHLTFTEDDSPINKLLLSMPGAVAEFERSMILERQREGIAIAKSQGKYKGRRPSLTLEQVAQLKQRRADGETVTAPSKDSKISRSTVCHYPNQANTTHRRSNYQNTPKFSTQTTSDTPFH</sequence>
<dbReference type="InterPro" id="IPR006119">
    <property type="entry name" value="Resolv_N"/>
</dbReference>
<feature type="domain" description="Resolvase/invertase-type recombinase catalytic" evidence="3">
    <location>
        <begin position="1"/>
        <end position="111"/>
    </location>
</feature>
<name>A0ABU2B6D0_9CORY</name>
<dbReference type="CDD" id="cd00569">
    <property type="entry name" value="HTH_Hin_like"/>
    <property type="match status" value="1"/>
</dbReference>
<protein>
    <submittedName>
        <fullName evidence="4">DNA invertase Pin-like site-specific DNA recombinase</fullName>
    </submittedName>
</protein>
<dbReference type="SUPFAM" id="SSF53041">
    <property type="entry name" value="Resolvase-like"/>
    <property type="match status" value="1"/>
</dbReference>
<comment type="similarity">
    <text evidence="1">Belongs to the site-specific recombinase resolvase family.</text>
</comment>
<evidence type="ECO:0000256" key="2">
    <source>
        <dbReference type="SAM" id="MobiDB-lite"/>
    </source>
</evidence>
<dbReference type="PANTHER" id="PTHR30461:SF26">
    <property type="entry name" value="RESOLVASE HOMOLOG YNEB"/>
    <property type="match status" value="1"/>
</dbReference>
<dbReference type="Gene3D" id="3.40.50.1390">
    <property type="entry name" value="Resolvase, N-terminal catalytic domain"/>
    <property type="match status" value="1"/>
</dbReference>
<dbReference type="InterPro" id="IPR050639">
    <property type="entry name" value="SSR_resolvase"/>
</dbReference>
<dbReference type="Proteomes" id="UP001183619">
    <property type="component" value="Unassembled WGS sequence"/>
</dbReference>
<feature type="compositionally biased region" description="Polar residues" evidence="2">
    <location>
        <begin position="157"/>
        <end position="185"/>
    </location>
</feature>
<dbReference type="Gene3D" id="1.10.10.60">
    <property type="entry name" value="Homeodomain-like"/>
    <property type="match status" value="1"/>
</dbReference>
<evidence type="ECO:0000256" key="1">
    <source>
        <dbReference type="ARBA" id="ARBA00009913"/>
    </source>
</evidence>
<dbReference type="EMBL" id="JAVDYF010000001">
    <property type="protein sequence ID" value="MDR7354180.1"/>
    <property type="molecule type" value="Genomic_DNA"/>
</dbReference>
<organism evidence="4 5">
    <name type="scientific">Corynebacterium felinum</name>
    <dbReference type="NCBI Taxonomy" id="131318"/>
    <lineage>
        <taxon>Bacteria</taxon>
        <taxon>Bacillati</taxon>
        <taxon>Actinomycetota</taxon>
        <taxon>Actinomycetes</taxon>
        <taxon>Mycobacteriales</taxon>
        <taxon>Corynebacteriaceae</taxon>
        <taxon>Corynebacterium</taxon>
    </lineage>
</organism>
<dbReference type="PANTHER" id="PTHR30461">
    <property type="entry name" value="DNA-INVERTASE FROM LAMBDOID PROPHAGE"/>
    <property type="match status" value="1"/>
</dbReference>